<keyword evidence="6" id="KW-1185">Reference proteome</keyword>
<name>A0A511JDB7_9CELL</name>
<dbReference type="Gene3D" id="3.40.50.300">
    <property type="entry name" value="P-loop containing nucleotide triphosphate hydrolases"/>
    <property type="match status" value="1"/>
</dbReference>
<evidence type="ECO:0000256" key="3">
    <source>
        <dbReference type="ARBA" id="ARBA00022840"/>
    </source>
</evidence>
<evidence type="ECO:0000313" key="6">
    <source>
        <dbReference type="Proteomes" id="UP000321720"/>
    </source>
</evidence>
<dbReference type="PANTHER" id="PTHR42788">
    <property type="entry name" value="TAURINE IMPORT ATP-BINDING PROTEIN-RELATED"/>
    <property type="match status" value="1"/>
</dbReference>
<keyword evidence="1" id="KW-0813">Transport</keyword>
<dbReference type="GO" id="GO:0016887">
    <property type="term" value="F:ATP hydrolysis activity"/>
    <property type="evidence" value="ECO:0007669"/>
    <property type="project" value="InterPro"/>
</dbReference>
<dbReference type="EMBL" id="BJWG01000013">
    <property type="protein sequence ID" value="GEL95975.1"/>
    <property type="molecule type" value="Genomic_DNA"/>
</dbReference>
<dbReference type="InterPro" id="IPR003593">
    <property type="entry name" value="AAA+_ATPase"/>
</dbReference>
<dbReference type="SMART" id="SM00382">
    <property type="entry name" value="AAA"/>
    <property type="match status" value="1"/>
</dbReference>
<dbReference type="InterPro" id="IPR017871">
    <property type="entry name" value="ABC_transporter-like_CS"/>
</dbReference>
<organism evidence="5 6">
    <name type="scientific">Cellulomonas composti</name>
    <dbReference type="NCBI Taxonomy" id="266130"/>
    <lineage>
        <taxon>Bacteria</taxon>
        <taxon>Bacillati</taxon>
        <taxon>Actinomycetota</taxon>
        <taxon>Actinomycetes</taxon>
        <taxon>Micrococcales</taxon>
        <taxon>Cellulomonadaceae</taxon>
        <taxon>Cellulomonas</taxon>
    </lineage>
</organism>
<dbReference type="GO" id="GO:0005524">
    <property type="term" value="F:ATP binding"/>
    <property type="evidence" value="ECO:0007669"/>
    <property type="project" value="UniProtKB-KW"/>
</dbReference>
<evidence type="ECO:0000259" key="4">
    <source>
        <dbReference type="PROSITE" id="PS50893"/>
    </source>
</evidence>
<evidence type="ECO:0000313" key="5">
    <source>
        <dbReference type="EMBL" id="GEL95975.1"/>
    </source>
</evidence>
<keyword evidence="2" id="KW-0547">Nucleotide-binding</keyword>
<dbReference type="InterPro" id="IPR050166">
    <property type="entry name" value="ABC_transporter_ATP-bind"/>
</dbReference>
<reference evidence="5 6" key="1">
    <citation type="submission" date="2019-07" db="EMBL/GenBank/DDBJ databases">
        <title>Whole genome shotgun sequence of Cellulomonas composti NBRC 100758.</title>
        <authorList>
            <person name="Hosoyama A."/>
            <person name="Uohara A."/>
            <person name="Ohji S."/>
            <person name="Ichikawa N."/>
        </authorList>
    </citation>
    <scope>NUCLEOTIDE SEQUENCE [LARGE SCALE GENOMIC DNA]</scope>
    <source>
        <strain evidence="5 6">NBRC 100758</strain>
    </source>
</reference>
<dbReference type="PROSITE" id="PS50893">
    <property type="entry name" value="ABC_TRANSPORTER_2"/>
    <property type="match status" value="1"/>
</dbReference>
<dbReference type="PANTHER" id="PTHR42788:SF13">
    <property type="entry name" value="ALIPHATIC SULFONATES IMPORT ATP-BINDING PROTEIN SSUB"/>
    <property type="match status" value="1"/>
</dbReference>
<evidence type="ECO:0000256" key="1">
    <source>
        <dbReference type="ARBA" id="ARBA00022448"/>
    </source>
</evidence>
<dbReference type="InterPro" id="IPR027417">
    <property type="entry name" value="P-loop_NTPase"/>
</dbReference>
<proteinExistence type="predicted"/>
<dbReference type="PROSITE" id="PS00211">
    <property type="entry name" value="ABC_TRANSPORTER_1"/>
    <property type="match status" value="1"/>
</dbReference>
<feature type="domain" description="ABC transporter" evidence="4">
    <location>
        <begin position="3"/>
        <end position="206"/>
    </location>
</feature>
<dbReference type="AlphaFoldDB" id="A0A511JDB7"/>
<sequence length="207" mass="21950">MHLSVDGLTHAFPGTGPLFHGLTFEVRPGGATAVVGPSGSGKSTLLSIVAGWLEPDAGTVTRHGVETVCWVFQNPHGVARRTALDHVVLPLLTQDLTRSEAQDRAHEILAVFDLADVADRQFRRLSGGEAQRLMLARAVATRPDLLLVDEPTAQLDLRTARTVNDVLAGISDSGAIVLVATHDPHTRDACADVLDLADAQRAAPVLP</sequence>
<gene>
    <name evidence="5" type="ORF">CCO02nite_26330</name>
</gene>
<dbReference type="SUPFAM" id="SSF52540">
    <property type="entry name" value="P-loop containing nucleoside triphosphate hydrolases"/>
    <property type="match status" value="1"/>
</dbReference>
<dbReference type="Pfam" id="PF00005">
    <property type="entry name" value="ABC_tran"/>
    <property type="match status" value="1"/>
</dbReference>
<keyword evidence="3" id="KW-0067">ATP-binding</keyword>
<evidence type="ECO:0000256" key="2">
    <source>
        <dbReference type="ARBA" id="ARBA00022741"/>
    </source>
</evidence>
<accession>A0A511JDB7</accession>
<protein>
    <recommendedName>
        <fullName evidence="4">ABC transporter domain-containing protein</fullName>
    </recommendedName>
</protein>
<dbReference type="InterPro" id="IPR003439">
    <property type="entry name" value="ABC_transporter-like_ATP-bd"/>
</dbReference>
<dbReference type="RefSeq" id="WP_222593205.1">
    <property type="nucleotide sequence ID" value="NZ_BJWG01000013.1"/>
</dbReference>
<dbReference type="Proteomes" id="UP000321720">
    <property type="component" value="Unassembled WGS sequence"/>
</dbReference>
<comment type="caution">
    <text evidence="5">The sequence shown here is derived from an EMBL/GenBank/DDBJ whole genome shotgun (WGS) entry which is preliminary data.</text>
</comment>